<accession>A0A6I2KU03</accession>
<dbReference type="AlphaFoldDB" id="A0A6I2KU03"/>
<evidence type="ECO:0000259" key="1">
    <source>
        <dbReference type="PROSITE" id="PS50943"/>
    </source>
</evidence>
<dbReference type="Proteomes" id="UP000433309">
    <property type="component" value="Unassembled WGS sequence"/>
</dbReference>
<dbReference type="CDD" id="cd00093">
    <property type="entry name" value="HTH_XRE"/>
    <property type="match status" value="1"/>
</dbReference>
<dbReference type="Pfam" id="PF01381">
    <property type="entry name" value="HTH_3"/>
    <property type="match status" value="1"/>
</dbReference>
<gene>
    <name evidence="2" type="ORF">GJ699_02395</name>
</gene>
<keyword evidence="3" id="KW-1185">Reference proteome</keyword>
<dbReference type="SMART" id="SM00530">
    <property type="entry name" value="HTH_XRE"/>
    <property type="match status" value="1"/>
</dbReference>
<dbReference type="PROSITE" id="PS50943">
    <property type="entry name" value="HTH_CROC1"/>
    <property type="match status" value="1"/>
</dbReference>
<evidence type="ECO:0000313" key="3">
    <source>
        <dbReference type="Proteomes" id="UP000433309"/>
    </source>
</evidence>
<proteinExistence type="predicted"/>
<sequence>MTELNHRLISNSTRDWLKDAKFKLKIQLMSTYVGEILSKRLEKMGKTQGWLAEKAGVSNNAVSKWIKTGKISRANAVTVANLLQVSLDDLLSDGIAPPVDGDQKPPLPTRFKLPSAPRSDSDHVHADVLAELNVISQREAQLLNWFRMATEDSKGIIEDVARSIEKSPLTSVVDNQTKGGLSGA</sequence>
<evidence type="ECO:0000313" key="2">
    <source>
        <dbReference type="EMBL" id="MRW88830.1"/>
    </source>
</evidence>
<dbReference type="Gene3D" id="1.10.260.40">
    <property type="entry name" value="lambda repressor-like DNA-binding domains"/>
    <property type="match status" value="1"/>
</dbReference>
<feature type="domain" description="HTH cro/C1-type" evidence="1">
    <location>
        <begin position="37"/>
        <end position="90"/>
    </location>
</feature>
<dbReference type="SUPFAM" id="SSF47413">
    <property type="entry name" value="lambda repressor-like DNA-binding domains"/>
    <property type="match status" value="1"/>
</dbReference>
<dbReference type="GO" id="GO:0003677">
    <property type="term" value="F:DNA binding"/>
    <property type="evidence" value="ECO:0007669"/>
    <property type="project" value="InterPro"/>
</dbReference>
<dbReference type="InterPro" id="IPR001387">
    <property type="entry name" value="Cro/C1-type_HTH"/>
</dbReference>
<protein>
    <submittedName>
        <fullName evidence="2">Helix-turn-helix domain-containing protein</fullName>
    </submittedName>
</protein>
<dbReference type="RefSeq" id="WP_154372715.1">
    <property type="nucleotide sequence ID" value="NZ_WKJK01000001.1"/>
</dbReference>
<reference evidence="2 3" key="1">
    <citation type="submission" date="2019-11" db="EMBL/GenBank/DDBJ databases">
        <title>Novel species isolated from a subtropical stream in China.</title>
        <authorList>
            <person name="Lu H."/>
        </authorList>
    </citation>
    <scope>NUCLEOTIDE SEQUENCE [LARGE SCALE GENOMIC DNA]</scope>
    <source>
        <strain evidence="2 3">FT80W</strain>
    </source>
</reference>
<organism evidence="2 3">
    <name type="scientific">Duganella guangzhouensis</name>
    <dbReference type="NCBI Taxonomy" id="2666084"/>
    <lineage>
        <taxon>Bacteria</taxon>
        <taxon>Pseudomonadati</taxon>
        <taxon>Pseudomonadota</taxon>
        <taxon>Betaproteobacteria</taxon>
        <taxon>Burkholderiales</taxon>
        <taxon>Oxalobacteraceae</taxon>
        <taxon>Telluria group</taxon>
        <taxon>Duganella</taxon>
    </lineage>
</organism>
<dbReference type="InterPro" id="IPR010982">
    <property type="entry name" value="Lambda_DNA-bd_dom_sf"/>
</dbReference>
<comment type="caution">
    <text evidence="2">The sequence shown here is derived from an EMBL/GenBank/DDBJ whole genome shotgun (WGS) entry which is preliminary data.</text>
</comment>
<name>A0A6I2KU03_9BURK</name>
<dbReference type="EMBL" id="WKJK01000001">
    <property type="protein sequence ID" value="MRW88830.1"/>
    <property type="molecule type" value="Genomic_DNA"/>
</dbReference>